<feature type="domain" description="Glutamate/phenylalanine/leucine/valine/L-tryptophan dehydrogenase C-terminal" evidence="10">
    <location>
        <begin position="325"/>
        <end position="608"/>
    </location>
</feature>
<dbReference type="Gene3D" id="3.40.50.10860">
    <property type="entry name" value="Leucine Dehydrogenase, chain A, domain 1"/>
    <property type="match status" value="1"/>
</dbReference>
<comment type="catalytic activity">
    <reaction evidence="6">
        <text>L-glutamate + NAD(+) + H2O = 2-oxoglutarate + NH4(+) + NADH + H(+)</text>
        <dbReference type="Rhea" id="RHEA:15133"/>
        <dbReference type="ChEBI" id="CHEBI:15377"/>
        <dbReference type="ChEBI" id="CHEBI:15378"/>
        <dbReference type="ChEBI" id="CHEBI:16810"/>
        <dbReference type="ChEBI" id="CHEBI:28938"/>
        <dbReference type="ChEBI" id="CHEBI:29985"/>
        <dbReference type="ChEBI" id="CHEBI:57540"/>
        <dbReference type="ChEBI" id="CHEBI:57945"/>
        <dbReference type="EC" id="1.4.1.3"/>
    </reaction>
</comment>
<comment type="catalytic activity">
    <reaction evidence="7">
        <text>L-glutamate + NADP(+) + H2O = 2-oxoglutarate + NH4(+) + NADPH + H(+)</text>
        <dbReference type="Rhea" id="RHEA:11612"/>
        <dbReference type="ChEBI" id="CHEBI:15377"/>
        <dbReference type="ChEBI" id="CHEBI:15378"/>
        <dbReference type="ChEBI" id="CHEBI:16810"/>
        <dbReference type="ChEBI" id="CHEBI:28938"/>
        <dbReference type="ChEBI" id="CHEBI:29985"/>
        <dbReference type="ChEBI" id="CHEBI:57783"/>
        <dbReference type="ChEBI" id="CHEBI:58349"/>
        <dbReference type="EC" id="1.4.1.3"/>
    </reaction>
</comment>
<dbReference type="PROSITE" id="PS00074">
    <property type="entry name" value="GLFV_DEHYDROGENASE"/>
    <property type="match status" value="1"/>
</dbReference>
<keyword evidence="9" id="KW-0732">Signal</keyword>
<keyword evidence="4 8" id="KW-0560">Oxidoreductase</keyword>
<dbReference type="PANTHER" id="PTHR11606">
    <property type="entry name" value="GLUTAMATE DEHYDROGENASE"/>
    <property type="match status" value="1"/>
</dbReference>
<dbReference type="InterPro" id="IPR046346">
    <property type="entry name" value="Aminoacid_DH-like_N_sf"/>
</dbReference>
<dbReference type="InterPro" id="IPR033524">
    <property type="entry name" value="Glu/Leu/Phe/Val_DH_AS"/>
</dbReference>
<comment type="subcellular location">
    <subcellularLocation>
        <location evidence="1">Mitochondrion</location>
    </subcellularLocation>
</comment>
<dbReference type="Pfam" id="PF00208">
    <property type="entry name" value="ELFV_dehydrog"/>
    <property type="match status" value="1"/>
</dbReference>
<dbReference type="InterPro" id="IPR006097">
    <property type="entry name" value="Glu/Leu/Phe/Val/Trp_DH_dimer"/>
</dbReference>
<evidence type="ECO:0000313" key="11">
    <source>
        <dbReference type="EMBL" id="KAL2649487.1"/>
    </source>
</evidence>
<evidence type="ECO:0000256" key="1">
    <source>
        <dbReference type="ARBA" id="ARBA00004173"/>
    </source>
</evidence>
<evidence type="ECO:0000256" key="3">
    <source>
        <dbReference type="ARBA" id="ARBA00012889"/>
    </source>
</evidence>
<evidence type="ECO:0000256" key="6">
    <source>
        <dbReference type="ARBA" id="ARBA00047867"/>
    </source>
</evidence>
<accession>A0ABD1ZDG3</accession>
<dbReference type="SUPFAM" id="SSF53223">
    <property type="entry name" value="Aminoacid dehydrogenase-like, N-terminal domain"/>
    <property type="match status" value="1"/>
</dbReference>
<evidence type="ECO:0000313" key="12">
    <source>
        <dbReference type="Proteomes" id="UP001605036"/>
    </source>
</evidence>
<evidence type="ECO:0000256" key="2">
    <source>
        <dbReference type="ARBA" id="ARBA00006382"/>
    </source>
</evidence>
<evidence type="ECO:0000256" key="7">
    <source>
        <dbReference type="ARBA" id="ARBA00048577"/>
    </source>
</evidence>
<dbReference type="GO" id="GO:0004353">
    <property type="term" value="F:glutamate dehydrogenase [NAD(P)+] activity"/>
    <property type="evidence" value="ECO:0007669"/>
    <property type="project" value="UniProtKB-EC"/>
</dbReference>
<evidence type="ECO:0000256" key="8">
    <source>
        <dbReference type="RuleBase" id="RU004417"/>
    </source>
</evidence>
<evidence type="ECO:0000256" key="9">
    <source>
        <dbReference type="SAM" id="SignalP"/>
    </source>
</evidence>
<gene>
    <name evidence="11" type="ORF">R1flu_017615</name>
</gene>
<evidence type="ECO:0000256" key="4">
    <source>
        <dbReference type="ARBA" id="ARBA00023002"/>
    </source>
</evidence>
<dbReference type="EC" id="1.4.1.3" evidence="3"/>
<organism evidence="11 12">
    <name type="scientific">Riccia fluitans</name>
    <dbReference type="NCBI Taxonomy" id="41844"/>
    <lineage>
        <taxon>Eukaryota</taxon>
        <taxon>Viridiplantae</taxon>
        <taxon>Streptophyta</taxon>
        <taxon>Embryophyta</taxon>
        <taxon>Marchantiophyta</taxon>
        <taxon>Marchantiopsida</taxon>
        <taxon>Marchantiidae</taxon>
        <taxon>Marchantiales</taxon>
        <taxon>Ricciaceae</taxon>
        <taxon>Riccia</taxon>
    </lineage>
</organism>
<dbReference type="Proteomes" id="UP001605036">
    <property type="component" value="Unassembled WGS sequence"/>
</dbReference>
<dbReference type="SMART" id="SM00839">
    <property type="entry name" value="ELFV_dehydrog"/>
    <property type="match status" value="1"/>
</dbReference>
<name>A0ABD1ZDG3_9MARC</name>
<dbReference type="InterPro" id="IPR006096">
    <property type="entry name" value="Glu/Leu/Phe/Val/Trp_DH_C"/>
</dbReference>
<reference evidence="11 12" key="1">
    <citation type="submission" date="2024-09" db="EMBL/GenBank/DDBJ databases">
        <title>Chromosome-scale assembly of Riccia fluitans.</title>
        <authorList>
            <person name="Paukszto L."/>
            <person name="Sawicki J."/>
            <person name="Karawczyk K."/>
            <person name="Piernik-Szablinska J."/>
            <person name="Szczecinska M."/>
            <person name="Mazdziarz M."/>
        </authorList>
    </citation>
    <scope>NUCLEOTIDE SEQUENCE [LARGE SCALE GENOMIC DNA]</scope>
    <source>
        <strain evidence="11">Rf_01</strain>
        <tissue evidence="11">Aerial parts of the thallus</tissue>
    </source>
</reference>
<proteinExistence type="inferred from homology"/>
<dbReference type="InterPro" id="IPR036291">
    <property type="entry name" value="NAD(P)-bd_dom_sf"/>
</dbReference>
<dbReference type="CDD" id="cd01076">
    <property type="entry name" value="NAD_bind_1_Glu_DH"/>
    <property type="match status" value="1"/>
</dbReference>
<comment type="caution">
    <text evidence="11">The sequence shown here is derived from an EMBL/GenBank/DDBJ whole genome shotgun (WGS) entry which is preliminary data.</text>
</comment>
<dbReference type="AlphaFoldDB" id="A0ABD1ZDG3"/>
<dbReference type="GO" id="GO:0005739">
    <property type="term" value="C:mitochondrion"/>
    <property type="evidence" value="ECO:0007669"/>
    <property type="project" value="UniProtKB-SubCell"/>
</dbReference>
<evidence type="ECO:0000256" key="5">
    <source>
        <dbReference type="ARBA" id="ARBA00023128"/>
    </source>
</evidence>
<keyword evidence="5" id="KW-0496">Mitochondrion</keyword>
<dbReference type="EMBL" id="JBHFFA010000001">
    <property type="protein sequence ID" value="KAL2649487.1"/>
    <property type="molecule type" value="Genomic_DNA"/>
</dbReference>
<feature type="signal peptide" evidence="9">
    <location>
        <begin position="1"/>
        <end position="19"/>
    </location>
</feature>
<protein>
    <recommendedName>
        <fullName evidence="3">glutamate dehydrogenase [NAD(P)(+)]</fullName>
        <ecNumber evidence="3">1.4.1.3</ecNumber>
    </recommendedName>
</protein>
<dbReference type="SUPFAM" id="SSF51735">
    <property type="entry name" value="NAD(P)-binding Rossmann-fold domains"/>
    <property type="match status" value="1"/>
</dbReference>
<dbReference type="PANTHER" id="PTHR11606:SF13">
    <property type="entry name" value="GLUTAMATE DEHYDROGENASE 1, MITOCHONDRIAL"/>
    <property type="match status" value="1"/>
</dbReference>
<dbReference type="PRINTS" id="PR00082">
    <property type="entry name" value="GLFDHDRGNASE"/>
</dbReference>
<comment type="similarity">
    <text evidence="2 8">Belongs to the Glu/Leu/Phe/Val dehydrogenases family.</text>
</comment>
<keyword evidence="12" id="KW-1185">Reference proteome</keyword>
<dbReference type="InterPro" id="IPR033922">
    <property type="entry name" value="NAD_bind_Glu_DH"/>
</dbReference>
<evidence type="ECO:0000259" key="10">
    <source>
        <dbReference type="SMART" id="SM00839"/>
    </source>
</evidence>
<dbReference type="InterPro" id="IPR006095">
    <property type="entry name" value="Glu/Leu/Phe/Val/Trp_DH"/>
</dbReference>
<dbReference type="Pfam" id="PF02812">
    <property type="entry name" value="ELFV_dehydrog_N"/>
    <property type="match status" value="1"/>
</dbReference>
<feature type="chain" id="PRO_5044740688" description="glutamate dehydrogenase [NAD(P)(+)]" evidence="9">
    <location>
        <begin position="20"/>
        <end position="611"/>
    </location>
</feature>
<dbReference type="FunFam" id="3.40.50.720:FF:000100">
    <property type="entry name" value="Glutamate dehydrogenase 1, mitochondrial"/>
    <property type="match status" value="1"/>
</dbReference>
<sequence>MVGSLTTPVIGLLWISALGSLHPGQYDQSAVQHSKSTKSIVRGAFLLSKSTSPLEGNLGDVTKGAKFTASPLLMTAMLTSNIFRVKRVCTLVEVQQIKDSLISSTIFRRWHRTVAPATKKAVEAVGQINDKEEPREAAPHGDPTFLESVDIYFDRAADLAQSTADILSQIKACNNLIRLQFPLKCGNGTVELIEAYRAQHSHHRLPVKGGIRMAPTVDTDETMALAALMTFKCALVDVPFGGAKGGIRIDPNKYTSDEKESIIRRYTSELVKKNFIGPALDVPAPDYGTGPQEMAWIKDTYGHLRPEDINGSACVTGKPLEQGGIAGRQEATGLGVYFCIREFLNDKELVSKLNMTTGLRGKRFILQGLGNVGGHTAEKIAAAGGRIIAVAEHDGGIVDETGVGLDIDAVRLYQTQKKTIVGFPGVKTLKNFAEILELECDVLIPAALETQIHSGNALSIKAKVIAEAANGPVTPTAEAILEKKGIVILPDLLLNSGGVTVSYFEWIKNLNHMRFGRMSRRIEESGKKALIEAIEMEFGSGARLSDDLRSTIVRGNTEVDFVRSGLEETMLNSWNVVKRTAHDKGCNYRTAAYLISIERIATSYKFSGIFP</sequence>
<dbReference type="Gene3D" id="3.40.50.720">
    <property type="entry name" value="NAD(P)-binding Rossmann-like Domain"/>
    <property type="match status" value="1"/>
</dbReference>